<dbReference type="Gene3D" id="1.10.30.50">
    <property type="match status" value="1"/>
</dbReference>
<evidence type="ECO:0000259" key="1">
    <source>
        <dbReference type="Pfam" id="PF13391"/>
    </source>
</evidence>
<gene>
    <name evidence="2" type="ORF">C469_00725</name>
</gene>
<keyword evidence="3" id="KW-1185">Reference proteome</keyword>
<accession>M0P7B4</accession>
<name>M0P7B4_9EURY</name>
<dbReference type="Pfam" id="PF13391">
    <property type="entry name" value="HNH_2"/>
    <property type="match status" value="1"/>
</dbReference>
<reference evidence="2 3" key="1">
    <citation type="journal article" date="2014" name="PLoS Genet.">
        <title>Phylogenetically driven sequencing of extremely halophilic archaea reveals strategies for static and dynamic osmo-response.</title>
        <authorList>
            <person name="Becker E.A."/>
            <person name="Seitzer P.M."/>
            <person name="Tritt A."/>
            <person name="Larsen D."/>
            <person name="Krusor M."/>
            <person name="Yao A.I."/>
            <person name="Wu D."/>
            <person name="Madern D."/>
            <person name="Eisen J.A."/>
            <person name="Darling A.E."/>
            <person name="Facciotti M.T."/>
        </authorList>
    </citation>
    <scope>NUCLEOTIDE SEQUENCE [LARGE SCALE GENOMIC DNA]</scope>
    <source>
        <strain evidence="2 3">DSM 21995</strain>
    </source>
</reference>
<organism evidence="2 3">
    <name type="scientific">Halorubrum lipolyticum DSM 21995</name>
    <dbReference type="NCBI Taxonomy" id="1227482"/>
    <lineage>
        <taxon>Archaea</taxon>
        <taxon>Methanobacteriati</taxon>
        <taxon>Methanobacteriota</taxon>
        <taxon>Stenosarchaea group</taxon>
        <taxon>Halobacteria</taxon>
        <taxon>Halobacteriales</taxon>
        <taxon>Haloferacaceae</taxon>
        <taxon>Halorubrum</taxon>
    </lineage>
</organism>
<dbReference type="EMBL" id="AOJG01000001">
    <property type="protein sequence ID" value="EMA64735.1"/>
    <property type="molecule type" value="Genomic_DNA"/>
</dbReference>
<dbReference type="Proteomes" id="UP000011650">
    <property type="component" value="Unassembled WGS sequence"/>
</dbReference>
<keyword evidence="2" id="KW-0540">Nuclease</keyword>
<keyword evidence="2" id="KW-0255">Endonuclease</keyword>
<sequence>MGETFRAPISHKTHNGNGIVESYIGHRINVGPVRDEALGDHVDSVLLDDQFAYCLSTNATIDGYRDTWEPKVTEIALARSTELQQQLGRGDKPERSISGRIVRPVQRRNSSFSKRVHRAYDHTCAVCGQRWKDDNGHFEVEAAHIYPVSGVSEDDPLEGGPDSVKNGMALCRTHHWAFDHGWFTINDDYTISVKDDPSLEGYEAMAPYEGQQLYLPNDQSLWPARHYVTFHREHVWTG</sequence>
<protein>
    <submittedName>
        <fullName evidence="2">Restriction endonuclease-like protein</fullName>
    </submittedName>
</protein>
<evidence type="ECO:0000313" key="3">
    <source>
        <dbReference type="Proteomes" id="UP000011650"/>
    </source>
</evidence>
<comment type="caution">
    <text evidence="2">The sequence shown here is derived from an EMBL/GenBank/DDBJ whole genome shotgun (WGS) entry which is preliminary data.</text>
</comment>
<keyword evidence="2" id="KW-0378">Hydrolase</keyword>
<dbReference type="InterPro" id="IPR003615">
    <property type="entry name" value="HNH_nuc"/>
</dbReference>
<dbReference type="AlphaFoldDB" id="M0P7B4"/>
<proteinExistence type="predicted"/>
<dbReference type="GO" id="GO:0004519">
    <property type="term" value="F:endonuclease activity"/>
    <property type="evidence" value="ECO:0007669"/>
    <property type="project" value="UniProtKB-KW"/>
</dbReference>
<evidence type="ECO:0000313" key="2">
    <source>
        <dbReference type="EMBL" id="EMA64735.1"/>
    </source>
</evidence>
<feature type="domain" description="HNH nuclease" evidence="1">
    <location>
        <begin position="124"/>
        <end position="186"/>
    </location>
</feature>
<dbReference type="CDD" id="cd00085">
    <property type="entry name" value="HNHc"/>
    <property type="match status" value="1"/>
</dbReference>